<evidence type="ECO:0000256" key="1">
    <source>
        <dbReference type="SAM" id="MobiDB-lite"/>
    </source>
</evidence>
<dbReference type="RefSeq" id="XP_015881915.2">
    <property type="nucleotide sequence ID" value="XM_016026429.4"/>
</dbReference>
<evidence type="ECO:0000313" key="3">
    <source>
        <dbReference type="RefSeq" id="XP_015881915.2"/>
    </source>
</evidence>
<dbReference type="InterPro" id="IPR009818">
    <property type="entry name" value="PAM2_motif"/>
</dbReference>
<evidence type="ECO:0000313" key="2">
    <source>
        <dbReference type="Proteomes" id="UP001652623"/>
    </source>
</evidence>
<dbReference type="RefSeq" id="XP_060670348.1">
    <property type="nucleotide sequence ID" value="XM_060814365.1"/>
</dbReference>
<dbReference type="GeneID" id="107417785"/>
<sequence length="170" mass="19171">MALVAGRSSSLNPNAPLFVPAAFRQVEDFSSEWWELVKTSAWFHEYWLSQHPEDEFDGSADAVDVADMIPETFVQDDEVELAYLEVELEELALSSEAKGKTDLADSDKKNGRMPTNGLEMDARTILKDLTVTKSPKERGPRSPRGPAKYREKAVQYVSPKCSPRRIQQPR</sequence>
<dbReference type="PANTHER" id="PTHR33790:SF10">
    <property type="entry name" value="PROTEIN EARLY RESPONSIVE TO DEHYDRATION 15"/>
    <property type="match status" value="1"/>
</dbReference>
<proteinExistence type="predicted"/>
<feature type="region of interest" description="Disordered" evidence="1">
    <location>
        <begin position="95"/>
        <end position="170"/>
    </location>
</feature>
<dbReference type="AlphaFoldDB" id="A0A6P4A7X2"/>
<name>A0A6P4A7X2_ZIZJJ</name>
<dbReference type="FunCoup" id="A0A6P4A7X2">
    <property type="interactions" value="977"/>
</dbReference>
<protein>
    <submittedName>
        <fullName evidence="3 4">Protein EARLY RESPONSIVE TO DEHYDRATION 15</fullName>
    </submittedName>
</protein>
<accession>A0A6P4A7X2</accession>
<reference evidence="2 3" key="1">
    <citation type="submission" date="2025-05" db="UniProtKB">
        <authorList>
            <consortium name="RefSeq"/>
        </authorList>
    </citation>
    <scope>NUCLEOTIDE SEQUENCE [LARGE SCALE GENOMIC DNA]</scope>
    <source>
        <tissue evidence="3 4">Seedling</tissue>
    </source>
</reference>
<gene>
    <name evidence="3 4" type="primary">LOC107417785</name>
</gene>
<keyword evidence="2" id="KW-1185">Reference proteome</keyword>
<evidence type="ECO:0000313" key="4">
    <source>
        <dbReference type="RefSeq" id="XP_060670348.1"/>
    </source>
</evidence>
<dbReference type="InParanoid" id="A0A6P4A7X2"/>
<dbReference type="Proteomes" id="UP001652623">
    <property type="component" value="Chromosome 2"/>
</dbReference>
<dbReference type="KEGG" id="zju:107417785"/>
<feature type="compositionally biased region" description="Basic and acidic residues" evidence="1">
    <location>
        <begin position="97"/>
        <end position="110"/>
    </location>
</feature>
<dbReference type="PANTHER" id="PTHR33790">
    <property type="entry name" value="OS05G0344200 PROTEIN"/>
    <property type="match status" value="1"/>
</dbReference>
<organism evidence="2 3">
    <name type="scientific">Ziziphus jujuba</name>
    <name type="common">Chinese jujube</name>
    <name type="synonym">Ziziphus sativa</name>
    <dbReference type="NCBI Taxonomy" id="326968"/>
    <lineage>
        <taxon>Eukaryota</taxon>
        <taxon>Viridiplantae</taxon>
        <taxon>Streptophyta</taxon>
        <taxon>Embryophyta</taxon>
        <taxon>Tracheophyta</taxon>
        <taxon>Spermatophyta</taxon>
        <taxon>Magnoliopsida</taxon>
        <taxon>eudicotyledons</taxon>
        <taxon>Gunneridae</taxon>
        <taxon>Pentapetalae</taxon>
        <taxon>rosids</taxon>
        <taxon>fabids</taxon>
        <taxon>Rosales</taxon>
        <taxon>Rhamnaceae</taxon>
        <taxon>Paliureae</taxon>
        <taxon>Ziziphus</taxon>
    </lineage>
</organism>
<dbReference type="InterPro" id="IPR040414">
    <property type="entry name" value="CID1/CID2"/>
</dbReference>
<dbReference type="Pfam" id="PF07145">
    <property type="entry name" value="PAM2"/>
    <property type="match status" value="1"/>
</dbReference>